<evidence type="ECO:0000259" key="2">
    <source>
        <dbReference type="Pfam" id="PF00149"/>
    </source>
</evidence>
<dbReference type="Proteomes" id="UP000663888">
    <property type="component" value="Unassembled WGS sequence"/>
</dbReference>
<dbReference type="Pfam" id="PF21953">
    <property type="entry name" value="NadN_nucleosid_C"/>
    <property type="match status" value="1"/>
</dbReference>
<evidence type="ECO:0000256" key="1">
    <source>
        <dbReference type="SAM" id="SignalP"/>
    </source>
</evidence>
<protein>
    <recommendedName>
        <fullName evidence="6">Calcineurin-like phosphoesterase domain-containing protein</fullName>
    </recommendedName>
</protein>
<sequence>MRAIFLGILSVAGLAVASQAPEHDPSNPNIKFPVPTRKLVWGDVNVLHTTDIHGWIGGHSKNVFPELSWSGNFGDFFSFIIHMRKIADRRRSDLLLVDTGDRRIGHGLTDHILDPLDPNKGNGKLASLIYKHVNYDLIVPGNHDLENENVVQFTIDILVRKWGDKYLTSNINRGNGDSLGARFRRWTSPQGREMLAFGVVTNKTNTTQSGLKIVPITEMIQQEWFKAAIKTKVDVFVLLGHVDPQQLDRSGPANNITLVYEAIRQEHPFTPILIFAGHAHKRWCRTFEVQNEGKSFTRSMLIESGRYFDTVGWMSVKLDNNTTPRNLTFSRRFMDNNIQTYMFHTGIGNKTDFHTVNGTKLTNFIRKMESEEALSEVWGELNSDYYLDRDDWTEQETDERSLFTFYLNAVQSTLIDNRKSPNWLFISNWGIVRGDIYRGKFTLSDYYAISPDSGKKYPFVHITVPRRVADQLVMKIQQMENEEKSRRKIAPASQPETFKAVETESQSYFSLPSANSANLTYGWVTEDTCGRNSHDKADDVLHFPIPQVSFDNPKSGLPVYFWRKSYKSDLHLDAPVDIIVTNRIGKPDGRVANALKALGACKECKLQSYREDVNQYTLLRDYLRTNYPQKKAASGKHNA</sequence>
<dbReference type="InterPro" id="IPR006179">
    <property type="entry name" value="5_nucleotidase/apyrase"/>
</dbReference>
<dbReference type="EMBL" id="CAJMWX010000116">
    <property type="protein sequence ID" value="CAE6403127.1"/>
    <property type="molecule type" value="Genomic_DNA"/>
</dbReference>
<comment type="caution">
    <text evidence="4">The sequence shown here is derived from an EMBL/GenBank/DDBJ whole genome shotgun (WGS) entry which is preliminary data.</text>
</comment>
<dbReference type="InterPro" id="IPR036907">
    <property type="entry name" value="5'-Nucleotdase_C_sf"/>
</dbReference>
<dbReference type="InterPro" id="IPR053828">
    <property type="entry name" value="Nucleosidase_C"/>
</dbReference>
<reference evidence="4" key="1">
    <citation type="submission" date="2021-01" db="EMBL/GenBank/DDBJ databases">
        <authorList>
            <person name="Kaushik A."/>
        </authorList>
    </citation>
    <scope>NUCLEOTIDE SEQUENCE</scope>
    <source>
        <strain evidence="4">AG4-R118</strain>
    </source>
</reference>
<evidence type="ECO:0000259" key="3">
    <source>
        <dbReference type="Pfam" id="PF21953"/>
    </source>
</evidence>
<dbReference type="OrthoDB" id="28748at2759"/>
<dbReference type="GO" id="GO:0016787">
    <property type="term" value="F:hydrolase activity"/>
    <property type="evidence" value="ECO:0007669"/>
    <property type="project" value="InterPro"/>
</dbReference>
<dbReference type="Pfam" id="PF00149">
    <property type="entry name" value="Metallophos"/>
    <property type="match status" value="1"/>
</dbReference>
<dbReference type="PANTHER" id="PTHR11575:SF22">
    <property type="entry name" value="ADL392WP"/>
    <property type="match status" value="1"/>
</dbReference>
<dbReference type="SUPFAM" id="SSF55816">
    <property type="entry name" value="5'-nucleotidase (syn. UDP-sugar hydrolase), C-terminal domain"/>
    <property type="match status" value="1"/>
</dbReference>
<dbReference type="GO" id="GO:0009166">
    <property type="term" value="P:nucleotide catabolic process"/>
    <property type="evidence" value="ECO:0007669"/>
    <property type="project" value="InterPro"/>
</dbReference>
<dbReference type="InterPro" id="IPR004843">
    <property type="entry name" value="Calcineurin-like_PHP"/>
</dbReference>
<dbReference type="Gene3D" id="3.60.21.10">
    <property type="match status" value="1"/>
</dbReference>
<gene>
    <name evidence="4" type="ORF">RDB_LOCUS5293</name>
</gene>
<evidence type="ECO:0000313" key="4">
    <source>
        <dbReference type="EMBL" id="CAE6403127.1"/>
    </source>
</evidence>
<evidence type="ECO:0008006" key="6">
    <source>
        <dbReference type="Google" id="ProtNLM"/>
    </source>
</evidence>
<dbReference type="PANTHER" id="PTHR11575">
    <property type="entry name" value="5'-NUCLEOTIDASE-RELATED"/>
    <property type="match status" value="1"/>
</dbReference>
<dbReference type="AlphaFoldDB" id="A0A8H2WV86"/>
<accession>A0A8H2WV86</accession>
<proteinExistence type="predicted"/>
<feature type="chain" id="PRO_5034616725" description="Calcineurin-like phosphoesterase domain-containing protein" evidence="1">
    <location>
        <begin position="18"/>
        <end position="639"/>
    </location>
</feature>
<feature type="domain" description="Putative 5'-nucleotidase C-terminal" evidence="3">
    <location>
        <begin position="384"/>
        <end position="552"/>
    </location>
</feature>
<dbReference type="Gene3D" id="3.90.780.10">
    <property type="entry name" value="5'-Nucleotidase, C-terminal domain"/>
    <property type="match status" value="1"/>
</dbReference>
<feature type="signal peptide" evidence="1">
    <location>
        <begin position="1"/>
        <end position="17"/>
    </location>
</feature>
<name>A0A8H2WV86_9AGAM</name>
<dbReference type="SUPFAM" id="SSF56300">
    <property type="entry name" value="Metallo-dependent phosphatases"/>
    <property type="match status" value="1"/>
</dbReference>
<evidence type="ECO:0000313" key="5">
    <source>
        <dbReference type="Proteomes" id="UP000663888"/>
    </source>
</evidence>
<keyword evidence="1" id="KW-0732">Signal</keyword>
<dbReference type="InterPro" id="IPR029052">
    <property type="entry name" value="Metallo-depent_PP-like"/>
</dbReference>
<feature type="domain" description="Calcineurin-like phosphoesterase" evidence="2">
    <location>
        <begin position="45"/>
        <end position="281"/>
    </location>
</feature>
<dbReference type="GO" id="GO:0005829">
    <property type="term" value="C:cytosol"/>
    <property type="evidence" value="ECO:0007669"/>
    <property type="project" value="TreeGrafter"/>
</dbReference>
<organism evidence="4 5">
    <name type="scientific">Rhizoctonia solani</name>
    <dbReference type="NCBI Taxonomy" id="456999"/>
    <lineage>
        <taxon>Eukaryota</taxon>
        <taxon>Fungi</taxon>
        <taxon>Dikarya</taxon>
        <taxon>Basidiomycota</taxon>
        <taxon>Agaricomycotina</taxon>
        <taxon>Agaricomycetes</taxon>
        <taxon>Cantharellales</taxon>
        <taxon>Ceratobasidiaceae</taxon>
        <taxon>Rhizoctonia</taxon>
    </lineage>
</organism>